<keyword evidence="2 10" id="KW-0813">Transport</keyword>
<keyword evidence="14" id="KW-0675">Receptor</keyword>
<dbReference type="Pfam" id="PF07715">
    <property type="entry name" value="Plug"/>
    <property type="match status" value="1"/>
</dbReference>
<organism evidence="14 15">
    <name type="scientific">Candidatus Andeanibacterium colombiense</name>
    <dbReference type="NCBI Taxonomy" id="3121345"/>
    <lineage>
        <taxon>Bacteria</taxon>
        <taxon>Pseudomonadati</taxon>
        <taxon>Pseudomonadota</taxon>
        <taxon>Alphaproteobacteria</taxon>
        <taxon>Sphingomonadales</taxon>
        <taxon>Sphingomonadaceae</taxon>
        <taxon>Candidatus Andeanibacterium</taxon>
    </lineage>
</organism>
<dbReference type="InterPro" id="IPR012910">
    <property type="entry name" value="Plug_dom"/>
</dbReference>
<dbReference type="InterPro" id="IPR037066">
    <property type="entry name" value="Plug_dom_sf"/>
</dbReference>
<gene>
    <name evidence="14" type="ORF">P0Y56_08740</name>
</gene>
<evidence type="ECO:0000256" key="12">
    <source>
        <dbReference type="SAM" id="SignalP"/>
    </source>
</evidence>
<evidence type="ECO:0000313" key="15">
    <source>
        <dbReference type="Proteomes" id="UP001218362"/>
    </source>
</evidence>
<dbReference type="PANTHER" id="PTHR32552:SF74">
    <property type="entry name" value="HYDROXAMATE SIDEROPHORE RECEPTOR FHUE"/>
    <property type="match status" value="1"/>
</dbReference>
<comment type="subcellular location">
    <subcellularLocation>
        <location evidence="1 10">Cell outer membrane</location>
        <topology evidence="1 10">Multi-pass membrane protein</topology>
    </subcellularLocation>
</comment>
<keyword evidence="7 11" id="KW-0798">TonB box</keyword>
<evidence type="ECO:0000256" key="1">
    <source>
        <dbReference type="ARBA" id="ARBA00004571"/>
    </source>
</evidence>
<dbReference type="Pfam" id="PF00593">
    <property type="entry name" value="TonB_dep_Rec_b-barrel"/>
    <property type="match status" value="1"/>
</dbReference>
<keyword evidence="3 10" id="KW-1134">Transmembrane beta strand</keyword>
<keyword evidence="8 10" id="KW-0472">Membrane</keyword>
<evidence type="ECO:0000256" key="7">
    <source>
        <dbReference type="ARBA" id="ARBA00023077"/>
    </source>
</evidence>
<dbReference type="SMART" id="SM00965">
    <property type="entry name" value="STN"/>
    <property type="match status" value="1"/>
</dbReference>
<dbReference type="Gene3D" id="2.40.170.20">
    <property type="entry name" value="TonB-dependent receptor, beta-barrel domain"/>
    <property type="match status" value="2"/>
</dbReference>
<feature type="domain" description="Secretin/TonB short N-terminal" evidence="13">
    <location>
        <begin position="63"/>
        <end position="114"/>
    </location>
</feature>
<sequence>MTDLARFARGASLAALSAALTLAAAPAFAQDGNAPATQAERSYSIAAQPLDQALAQFARAADVQLAYSAELVSGRPSPGVSGSFTVQEALARLLGGTGLSFRMTDGRTFTLMSVGGADGEQVTGVVSVEGVQGSPYFGGAGQAAGVNGVNGSRDITATEGTGSFTSGALTIGSKVPQALKDVPQSISVLTSERLEQQNVTDFTSALKQLPGVSLVQGTTSLENTFYSRGFAITSIQVDGGAPLTTGFADGVQSGFYPQIDMSIYDHVELLRGASGLFNGYGDPSGSVNLVRKKPLDHSQFSVEAQAGSWSNYRIVADATSPLALDGRLRGRLVMTYQDQHHFYDLANDNKTLIYGIAEFDATPTTTLRAGIDYTRQDSLPWNGGLPRYRTGADLKLPRSTSLAFPWNRWDFDTTEIFGGLDQKLGDEWNLKVNLTHTRQSSTQKLGFSSGAVNPNNDLGPVLRGTYNDYATKQFSAEAVLTGAFELFGQRQEITVGANRVDADAGGQVAYTTLITSSASAPYQPYPGGPRYCYTTSLSKPCPAGTIAPRTPPINLFDFDPYDPIYNEPSNPLASSLTSINERAQSGAYMNLRLTAFNRFHLTTGLRWSRYEYKYAYNNFCINTTGTCASLEVGDPYGGANAAYSDDDFSWPPPVNLSFDITKQLTAYVGYTDIYQSQSTYLTTNLQPIGPVTGSNIEAGAKWSARGGRLNLSIAAYRIKQSGFGTLDGAYDLDTGDFVASNGDRFPNYGSIDANHSCCFTSDPEHTLRSKGIDFEVSGEILPGWQVSGSYTFNETKQEGTWFEVIDGQNKPIVSLQPKQLYKVWMSYDFEAGGASGLLRGLTLSGGVNGQSSGYQEGEGCLSEFIVTNDVTGEAGCATGGSYDYNFTVPAYAVVSGRIDYRFSDNWALAVNLENVLDKTYYQTVGSVDSGNWYGSPRNVTATLRAKW</sequence>
<evidence type="ECO:0000256" key="4">
    <source>
        <dbReference type="ARBA" id="ARBA00022496"/>
    </source>
</evidence>
<dbReference type="Pfam" id="PF07660">
    <property type="entry name" value="STN"/>
    <property type="match status" value="1"/>
</dbReference>
<comment type="similarity">
    <text evidence="10 11">Belongs to the TonB-dependent receptor family.</text>
</comment>
<keyword evidence="4" id="KW-0410">Iron transport</keyword>
<evidence type="ECO:0000256" key="6">
    <source>
        <dbReference type="ARBA" id="ARBA00023004"/>
    </source>
</evidence>
<dbReference type="Proteomes" id="UP001218362">
    <property type="component" value="Chromosome"/>
</dbReference>
<accession>A0AAJ5XCG8</accession>
<dbReference type="PROSITE" id="PS52016">
    <property type="entry name" value="TONB_DEPENDENT_REC_3"/>
    <property type="match status" value="1"/>
</dbReference>
<dbReference type="EMBL" id="CP119316">
    <property type="protein sequence ID" value="WEK48364.1"/>
    <property type="molecule type" value="Genomic_DNA"/>
</dbReference>
<dbReference type="Gene3D" id="3.55.50.30">
    <property type="match status" value="1"/>
</dbReference>
<keyword evidence="4" id="KW-0406">Ion transport</keyword>
<dbReference type="InterPro" id="IPR011662">
    <property type="entry name" value="Secretin/TonB_short_N"/>
</dbReference>
<evidence type="ECO:0000256" key="8">
    <source>
        <dbReference type="ARBA" id="ARBA00023136"/>
    </source>
</evidence>
<reference evidence="14" key="1">
    <citation type="submission" date="2023-03" db="EMBL/GenBank/DDBJ databases">
        <title>Andean soil-derived lignocellulolytic bacterial consortium as a source of novel taxa and putative plastic-active enzymes.</title>
        <authorList>
            <person name="Diaz-Garcia L."/>
            <person name="Chuvochina M."/>
            <person name="Feuerriegel G."/>
            <person name="Bunk B."/>
            <person name="Sproer C."/>
            <person name="Streit W.R."/>
            <person name="Rodriguez L.M."/>
            <person name="Overmann J."/>
            <person name="Jimenez D.J."/>
        </authorList>
    </citation>
    <scope>NUCLEOTIDE SEQUENCE</scope>
    <source>
        <strain evidence="14">MAG 26</strain>
    </source>
</reference>
<dbReference type="SUPFAM" id="SSF56935">
    <property type="entry name" value="Porins"/>
    <property type="match status" value="1"/>
</dbReference>
<evidence type="ECO:0000256" key="3">
    <source>
        <dbReference type="ARBA" id="ARBA00022452"/>
    </source>
</evidence>
<feature type="signal peptide" evidence="12">
    <location>
        <begin position="1"/>
        <end position="29"/>
    </location>
</feature>
<dbReference type="Gene3D" id="2.170.130.10">
    <property type="entry name" value="TonB-dependent receptor, plug domain"/>
    <property type="match status" value="1"/>
</dbReference>
<proteinExistence type="inferred from homology"/>
<evidence type="ECO:0000256" key="5">
    <source>
        <dbReference type="ARBA" id="ARBA00022692"/>
    </source>
</evidence>
<protein>
    <submittedName>
        <fullName evidence="14">TonB-dependent receptor</fullName>
    </submittedName>
</protein>
<dbReference type="KEGG" id="acob:P0Y56_08740"/>
<evidence type="ECO:0000256" key="10">
    <source>
        <dbReference type="PROSITE-ProRule" id="PRU01360"/>
    </source>
</evidence>
<dbReference type="GO" id="GO:0015344">
    <property type="term" value="F:siderophore uptake transmembrane transporter activity"/>
    <property type="evidence" value="ECO:0007669"/>
    <property type="project" value="TreeGrafter"/>
</dbReference>
<dbReference type="AlphaFoldDB" id="A0AAJ5XCG8"/>
<dbReference type="CDD" id="cd01347">
    <property type="entry name" value="ligand_gated_channel"/>
    <property type="match status" value="1"/>
</dbReference>
<evidence type="ECO:0000256" key="9">
    <source>
        <dbReference type="ARBA" id="ARBA00023237"/>
    </source>
</evidence>
<dbReference type="InterPro" id="IPR039426">
    <property type="entry name" value="TonB-dep_rcpt-like"/>
</dbReference>
<evidence type="ECO:0000256" key="2">
    <source>
        <dbReference type="ARBA" id="ARBA00022448"/>
    </source>
</evidence>
<dbReference type="GO" id="GO:0009279">
    <property type="term" value="C:cell outer membrane"/>
    <property type="evidence" value="ECO:0007669"/>
    <property type="project" value="UniProtKB-SubCell"/>
</dbReference>
<keyword evidence="6" id="KW-0408">Iron</keyword>
<keyword evidence="5 10" id="KW-0812">Transmembrane</keyword>
<dbReference type="InterPro" id="IPR000531">
    <property type="entry name" value="Beta-barrel_TonB"/>
</dbReference>
<evidence type="ECO:0000313" key="14">
    <source>
        <dbReference type="EMBL" id="WEK48364.1"/>
    </source>
</evidence>
<dbReference type="InterPro" id="IPR036942">
    <property type="entry name" value="Beta-barrel_TonB_sf"/>
</dbReference>
<keyword evidence="9 10" id="KW-0998">Cell outer membrane</keyword>
<dbReference type="PANTHER" id="PTHR32552">
    <property type="entry name" value="FERRICHROME IRON RECEPTOR-RELATED"/>
    <property type="match status" value="1"/>
</dbReference>
<name>A0AAJ5XCG8_9SPHN</name>
<evidence type="ECO:0000256" key="11">
    <source>
        <dbReference type="RuleBase" id="RU003357"/>
    </source>
</evidence>
<feature type="chain" id="PRO_5042552904" evidence="12">
    <location>
        <begin position="30"/>
        <end position="947"/>
    </location>
</feature>
<evidence type="ECO:0000259" key="13">
    <source>
        <dbReference type="SMART" id="SM00965"/>
    </source>
</evidence>
<keyword evidence="12" id="KW-0732">Signal</keyword>